<name>A0A4D6Y0L4_9GAMM</name>
<dbReference type="InterPro" id="IPR011055">
    <property type="entry name" value="Dup_hybrid_motif"/>
</dbReference>
<dbReference type="GO" id="GO:0004222">
    <property type="term" value="F:metalloendopeptidase activity"/>
    <property type="evidence" value="ECO:0007669"/>
    <property type="project" value="TreeGrafter"/>
</dbReference>
<feature type="domain" description="M23ase beta-sheet core" evidence="10">
    <location>
        <begin position="290"/>
        <end position="384"/>
    </location>
</feature>
<evidence type="ECO:0000256" key="5">
    <source>
        <dbReference type="ARBA" id="ARBA00022723"/>
    </source>
</evidence>
<evidence type="ECO:0000256" key="7">
    <source>
        <dbReference type="ARBA" id="ARBA00022833"/>
    </source>
</evidence>
<dbReference type="AlphaFoldDB" id="A0A4D6Y0L4"/>
<keyword evidence="6" id="KW-0378">Hydrolase</keyword>
<dbReference type="InterPro" id="IPR050570">
    <property type="entry name" value="Cell_wall_metabolism_enzyme"/>
</dbReference>
<accession>A0A4D6Y0L4</accession>
<dbReference type="Gene3D" id="3.10.450.350">
    <property type="match status" value="2"/>
</dbReference>
<dbReference type="GO" id="GO:0046872">
    <property type="term" value="F:metal ion binding"/>
    <property type="evidence" value="ECO:0007669"/>
    <property type="project" value="UniProtKB-KW"/>
</dbReference>
<dbReference type="FunFam" id="2.70.70.10:FF:000002">
    <property type="entry name" value="Murein DD-endopeptidase MepM"/>
    <property type="match status" value="1"/>
</dbReference>
<dbReference type="Gene3D" id="2.70.70.10">
    <property type="entry name" value="Glucose Permease (Domain IIA)"/>
    <property type="match status" value="1"/>
</dbReference>
<evidence type="ECO:0000259" key="11">
    <source>
        <dbReference type="Pfam" id="PF19425"/>
    </source>
</evidence>
<sequence>MQQIYKVFLLHFYFIYKITFILINSIMICIFLSGCDVLFQNKNKNILLYDKKTNQNIEKREYSKRNNLKHLNIVKKYHCIVKKNETIISLLHKSGVNEKDILKLISIDKLILKNLKNSQSLSWKVSESGKLIELIWKISDFQRKIYKRDKNQLLSNIALNNFLIHKTILIKKNSTFINSALKSGLNQFDINNVIKAIEWQVDFRTLDINSIFNLIFLHNTNNKKNLLLGVKLNNSGQKYYSIRAFNGNFYDLNGYSKKTYFINFSFLKKYRISSNFNLHRINPVTHRVTPHLGVDFAMPQGTPVLATTNGKIIKACFNKIAGFYITLKDQDHYMTKYMHLKKILVKTGDIVKIGQRIGLSGNTGRTTGPHLHYEIWIDNHAVNPVKIMFKHSNTLNKKEKKTYLKELRKILKYLN</sequence>
<comment type="subcellular location">
    <subcellularLocation>
        <location evidence="2">Cell membrane</location>
        <topology evidence="2">Single-pass membrane protein</topology>
    </subcellularLocation>
</comment>
<evidence type="ECO:0000256" key="4">
    <source>
        <dbReference type="ARBA" id="ARBA00022670"/>
    </source>
</evidence>
<evidence type="ECO:0000259" key="10">
    <source>
        <dbReference type="Pfam" id="PF01551"/>
    </source>
</evidence>
<keyword evidence="9" id="KW-1133">Transmembrane helix</keyword>
<evidence type="ECO:0000256" key="6">
    <source>
        <dbReference type="ARBA" id="ARBA00022801"/>
    </source>
</evidence>
<keyword evidence="9" id="KW-0472">Membrane</keyword>
<dbReference type="SUPFAM" id="SSF51261">
    <property type="entry name" value="Duplicated hybrid motif"/>
    <property type="match status" value="1"/>
</dbReference>
<reference evidence="12 13" key="2">
    <citation type="submission" date="2019-05" db="EMBL/GenBank/DDBJ databases">
        <title>Genome evolution of the obligate endosymbiont Buchnera aphidicola.</title>
        <authorList>
            <person name="Moran N.A."/>
        </authorList>
    </citation>
    <scope>NUCLEOTIDE SEQUENCE [LARGE SCALE GENOMIC DNA]</scope>
    <source>
        <strain evidence="12 13">Lps</strain>
    </source>
</reference>
<gene>
    <name evidence="12" type="primary">mepM</name>
    <name evidence="12" type="ORF">D9V70_01640</name>
</gene>
<proteinExistence type="inferred from homology"/>
<evidence type="ECO:0000256" key="8">
    <source>
        <dbReference type="ARBA" id="ARBA00023049"/>
    </source>
</evidence>
<organism evidence="12 13">
    <name type="scientific">Buchnera aphidicola</name>
    <name type="common">Lipaphis pseudobrassicae</name>
    <dbReference type="NCBI Taxonomy" id="1258543"/>
    <lineage>
        <taxon>Bacteria</taxon>
        <taxon>Pseudomonadati</taxon>
        <taxon>Pseudomonadota</taxon>
        <taxon>Gammaproteobacteria</taxon>
        <taxon>Enterobacterales</taxon>
        <taxon>Erwiniaceae</taxon>
        <taxon>Buchnera</taxon>
    </lineage>
</organism>
<dbReference type="NCBIfam" id="NF008652">
    <property type="entry name" value="PRK11649.1"/>
    <property type="match status" value="1"/>
</dbReference>
<keyword evidence="5" id="KW-0479">Metal-binding</keyword>
<dbReference type="GO" id="GO:0005886">
    <property type="term" value="C:plasma membrane"/>
    <property type="evidence" value="ECO:0007669"/>
    <property type="project" value="UniProtKB-SubCell"/>
</dbReference>
<protein>
    <submittedName>
        <fullName evidence="12">Murein DD-endopeptidase MepM</fullName>
    </submittedName>
</protein>
<evidence type="ECO:0000313" key="13">
    <source>
        <dbReference type="Proteomes" id="UP000298564"/>
    </source>
</evidence>
<keyword evidence="4" id="KW-0645">Protease</keyword>
<dbReference type="InterPro" id="IPR045834">
    <property type="entry name" value="Csd3_N2"/>
</dbReference>
<dbReference type="OrthoDB" id="9805070at2"/>
<dbReference type="PANTHER" id="PTHR21666">
    <property type="entry name" value="PEPTIDASE-RELATED"/>
    <property type="match status" value="1"/>
</dbReference>
<dbReference type="RefSeq" id="WP_158356024.1">
    <property type="nucleotide sequence ID" value="NZ_CP034870.1"/>
</dbReference>
<dbReference type="Proteomes" id="UP000298564">
    <property type="component" value="Chromosome"/>
</dbReference>
<dbReference type="PANTHER" id="PTHR21666:SF292">
    <property type="entry name" value="MUREIN DD-ENDOPEPTIDASE MEPM"/>
    <property type="match status" value="1"/>
</dbReference>
<comment type="cofactor">
    <cofactor evidence="1">
        <name>Zn(2+)</name>
        <dbReference type="ChEBI" id="CHEBI:29105"/>
    </cofactor>
</comment>
<dbReference type="Pfam" id="PF01551">
    <property type="entry name" value="Peptidase_M23"/>
    <property type="match status" value="1"/>
</dbReference>
<comment type="similarity">
    <text evidence="3">Belongs to the peptidase M23B family.</text>
</comment>
<keyword evidence="7" id="KW-0862">Zinc</keyword>
<dbReference type="CDD" id="cd12797">
    <property type="entry name" value="M23_peptidase"/>
    <property type="match status" value="1"/>
</dbReference>
<keyword evidence="9" id="KW-0812">Transmembrane</keyword>
<dbReference type="GO" id="GO:0006508">
    <property type="term" value="P:proteolysis"/>
    <property type="evidence" value="ECO:0007669"/>
    <property type="project" value="UniProtKB-KW"/>
</dbReference>
<feature type="domain" description="Csd3-like second N-terminal" evidence="11">
    <location>
        <begin position="171"/>
        <end position="277"/>
    </location>
</feature>
<dbReference type="Pfam" id="PF19425">
    <property type="entry name" value="Csd3_N2"/>
    <property type="match status" value="1"/>
</dbReference>
<evidence type="ECO:0000256" key="9">
    <source>
        <dbReference type="SAM" id="Phobius"/>
    </source>
</evidence>
<reference evidence="12 13" key="1">
    <citation type="submission" date="2018-12" db="EMBL/GenBank/DDBJ databases">
        <authorList>
            <person name="Chong R.A."/>
        </authorList>
    </citation>
    <scope>NUCLEOTIDE SEQUENCE [LARGE SCALE GENOMIC DNA]</scope>
    <source>
        <strain evidence="12 13">Lps</strain>
    </source>
</reference>
<evidence type="ECO:0000256" key="1">
    <source>
        <dbReference type="ARBA" id="ARBA00001947"/>
    </source>
</evidence>
<dbReference type="EMBL" id="CP034870">
    <property type="protein sequence ID" value="QCI22183.1"/>
    <property type="molecule type" value="Genomic_DNA"/>
</dbReference>
<dbReference type="InterPro" id="IPR016047">
    <property type="entry name" value="M23ase_b-sheet_dom"/>
</dbReference>
<evidence type="ECO:0000313" key="12">
    <source>
        <dbReference type="EMBL" id="QCI22183.1"/>
    </source>
</evidence>
<dbReference type="PROSITE" id="PS51257">
    <property type="entry name" value="PROKAR_LIPOPROTEIN"/>
    <property type="match status" value="1"/>
</dbReference>
<evidence type="ECO:0000256" key="2">
    <source>
        <dbReference type="ARBA" id="ARBA00004162"/>
    </source>
</evidence>
<evidence type="ECO:0000256" key="3">
    <source>
        <dbReference type="ARBA" id="ARBA00006646"/>
    </source>
</evidence>
<feature type="transmembrane region" description="Helical" evidence="9">
    <location>
        <begin position="12"/>
        <end position="34"/>
    </location>
</feature>
<keyword evidence="8" id="KW-0482">Metalloprotease</keyword>